<comment type="similarity">
    <text evidence="1">Belongs to the site-specific recombinase resolvase family.</text>
</comment>
<dbReference type="SUPFAM" id="SSF53041">
    <property type="entry name" value="Resolvase-like"/>
    <property type="match status" value="1"/>
</dbReference>
<evidence type="ECO:0000313" key="3">
    <source>
        <dbReference type="EMBL" id="MPM31551.1"/>
    </source>
</evidence>
<evidence type="ECO:0000259" key="2">
    <source>
        <dbReference type="PROSITE" id="PS51736"/>
    </source>
</evidence>
<dbReference type="GO" id="GO:0000150">
    <property type="term" value="F:DNA strand exchange activity"/>
    <property type="evidence" value="ECO:0007669"/>
    <property type="project" value="InterPro"/>
</dbReference>
<dbReference type="PROSITE" id="PS51736">
    <property type="entry name" value="RECOMBINASES_3"/>
    <property type="match status" value="1"/>
</dbReference>
<accession>A0A644YUM8</accession>
<proteinExistence type="inferred from homology"/>
<sequence length="88" mass="10091">MFTVFAGLAQFERECLLQRQREGIEIAKSQGKYKGRPQKTLDCFDEVYTAVKNNEISISKASKLLGVSRSTFYRKIKGYEDEQVVDFG</sequence>
<dbReference type="SUPFAM" id="SSF46689">
    <property type="entry name" value="Homeodomain-like"/>
    <property type="match status" value="1"/>
</dbReference>
<dbReference type="GO" id="GO:0043565">
    <property type="term" value="F:sequence-specific DNA binding"/>
    <property type="evidence" value="ECO:0007669"/>
    <property type="project" value="InterPro"/>
</dbReference>
<reference evidence="3" key="1">
    <citation type="submission" date="2019-08" db="EMBL/GenBank/DDBJ databases">
        <authorList>
            <person name="Kucharzyk K."/>
            <person name="Murdoch R.W."/>
            <person name="Higgins S."/>
            <person name="Loffler F."/>
        </authorList>
    </citation>
    <scope>NUCLEOTIDE SEQUENCE</scope>
</reference>
<dbReference type="InterPro" id="IPR006119">
    <property type="entry name" value="Resolv_N"/>
</dbReference>
<name>A0A644YUM8_9ZZZZ</name>
<dbReference type="InterPro" id="IPR002197">
    <property type="entry name" value="HTH_Fis"/>
</dbReference>
<dbReference type="InterPro" id="IPR009057">
    <property type="entry name" value="Homeodomain-like_sf"/>
</dbReference>
<gene>
    <name evidence="3" type="ORF">SDC9_78106</name>
</gene>
<dbReference type="Pfam" id="PF02954">
    <property type="entry name" value="HTH_8"/>
    <property type="match status" value="1"/>
</dbReference>
<protein>
    <recommendedName>
        <fullName evidence="2">Resolvase/invertase-type recombinase catalytic domain-containing protein</fullName>
    </recommendedName>
</protein>
<feature type="domain" description="Resolvase/invertase-type recombinase catalytic" evidence="2">
    <location>
        <begin position="1"/>
        <end position="31"/>
    </location>
</feature>
<evidence type="ECO:0000256" key="1">
    <source>
        <dbReference type="ARBA" id="ARBA00009913"/>
    </source>
</evidence>
<comment type="caution">
    <text evidence="3">The sequence shown here is derived from an EMBL/GenBank/DDBJ whole genome shotgun (WGS) entry which is preliminary data.</text>
</comment>
<dbReference type="InterPro" id="IPR036162">
    <property type="entry name" value="Resolvase-like_N_sf"/>
</dbReference>
<organism evidence="3">
    <name type="scientific">bioreactor metagenome</name>
    <dbReference type="NCBI Taxonomy" id="1076179"/>
    <lineage>
        <taxon>unclassified sequences</taxon>
        <taxon>metagenomes</taxon>
        <taxon>ecological metagenomes</taxon>
    </lineage>
</organism>
<dbReference type="Gene3D" id="1.10.10.60">
    <property type="entry name" value="Homeodomain-like"/>
    <property type="match status" value="1"/>
</dbReference>
<dbReference type="EMBL" id="VSSQ01006105">
    <property type="protein sequence ID" value="MPM31551.1"/>
    <property type="molecule type" value="Genomic_DNA"/>
</dbReference>
<dbReference type="AlphaFoldDB" id="A0A644YUM8"/>